<evidence type="ECO:0000259" key="4">
    <source>
        <dbReference type="PROSITE" id="PS50110"/>
    </source>
</evidence>
<dbReference type="GO" id="GO:0000976">
    <property type="term" value="F:transcription cis-regulatory region binding"/>
    <property type="evidence" value="ECO:0007669"/>
    <property type="project" value="TreeGrafter"/>
</dbReference>
<dbReference type="Gene3D" id="3.40.50.2300">
    <property type="match status" value="1"/>
</dbReference>
<dbReference type="SMART" id="SM00862">
    <property type="entry name" value="Trans_reg_C"/>
    <property type="match status" value="1"/>
</dbReference>
<dbReference type="Gene3D" id="1.10.10.10">
    <property type="entry name" value="Winged helix-like DNA-binding domain superfamily/Winged helix DNA-binding domain"/>
    <property type="match status" value="1"/>
</dbReference>
<dbReference type="Pfam" id="PF00486">
    <property type="entry name" value="Trans_reg_C"/>
    <property type="match status" value="1"/>
</dbReference>
<dbReference type="Gene3D" id="6.10.250.690">
    <property type="match status" value="1"/>
</dbReference>
<keyword evidence="7" id="KW-1185">Reference proteome</keyword>
<dbReference type="PANTHER" id="PTHR48111:SF36">
    <property type="entry name" value="TRANSCRIPTIONAL REGULATORY PROTEIN CUTR"/>
    <property type="match status" value="1"/>
</dbReference>
<dbReference type="InterPro" id="IPR001867">
    <property type="entry name" value="OmpR/PhoB-type_DNA-bd"/>
</dbReference>
<dbReference type="RefSeq" id="WP_100345942.1">
    <property type="nucleotide sequence ID" value="NZ_PGFB01000006.1"/>
</dbReference>
<dbReference type="PROSITE" id="PS51755">
    <property type="entry name" value="OMPR_PHOB"/>
    <property type="match status" value="1"/>
</dbReference>
<dbReference type="Proteomes" id="UP000230161">
    <property type="component" value="Unassembled WGS sequence"/>
</dbReference>
<name>A0A2M9BBG5_9MICO</name>
<dbReference type="AlphaFoldDB" id="A0A2M9BBG5"/>
<dbReference type="GO" id="GO:0006355">
    <property type="term" value="P:regulation of DNA-templated transcription"/>
    <property type="evidence" value="ECO:0007669"/>
    <property type="project" value="InterPro"/>
</dbReference>
<evidence type="ECO:0000313" key="6">
    <source>
        <dbReference type="EMBL" id="PJJ55279.1"/>
    </source>
</evidence>
<feature type="DNA-binding region" description="OmpR/PhoB-type" evidence="3">
    <location>
        <begin position="124"/>
        <end position="219"/>
    </location>
</feature>
<dbReference type="PANTHER" id="PTHR48111">
    <property type="entry name" value="REGULATOR OF RPOS"/>
    <property type="match status" value="1"/>
</dbReference>
<evidence type="ECO:0000259" key="5">
    <source>
        <dbReference type="PROSITE" id="PS51755"/>
    </source>
</evidence>
<keyword evidence="2" id="KW-0597">Phosphoprotein</keyword>
<feature type="modified residue" description="4-aspartylphosphate" evidence="2">
    <location>
        <position position="51"/>
    </location>
</feature>
<dbReference type="GO" id="GO:0032993">
    <property type="term" value="C:protein-DNA complex"/>
    <property type="evidence" value="ECO:0007669"/>
    <property type="project" value="TreeGrafter"/>
</dbReference>
<evidence type="ECO:0000256" key="2">
    <source>
        <dbReference type="PROSITE-ProRule" id="PRU00169"/>
    </source>
</evidence>
<dbReference type="InterPro" id="IPR011006">
    <property type="entry name" value="CheY-like_superfamily"/>
</dbReference>
<proteinExistence type="predicted"/>
<dbReference type="GO" id="GO:0000156">
    <property type="term" value="F:phosphorelay response regulator activity"/>
    <property type="evidence" value="ECO:0007669"/>
    <property type="project" value="TreeGrafter"/>
</dbReference>
<dbReference type="GO" id="GO:0005829">
    <property type="term" value="C:cytosol"/>
    <property type="evidence" value="ECO:0007669"/>
    <property type="project" value="TreeGrafter"/>
</dbReference>
<dbReference type="InterPro" id="IPR036388">
    <property type="entry name" value="WH-like_DNA-bd_sf"/>
</dbReference>
<dbReference type="SMART" id="SM00448">
    <property type="entry name" value="REC"/>
    <property type="match status" value="1"/>
</dbReference>
<evidence type="ECO:0000256" key="3">
    <source>
        <dbReference type="PROSITE-ProRule" id="PRU01091"/>
    </source>
</evidence>
<dbReference type="CDD" id="cd00383">
    <property type="entry name" value="trans_reg_C"/>
    <property type="match status" value="1"/>
</dbReference>
<evidence type="ECO:0000313" key="7">
    <source>
        <dbReference type="Proteomes" id="UP000230161"/>
    </source>
</evidence>
<protein>
    <submittedName>
        <fullName evidence="6">Two-component system response regulator VanR</fullName>
    </submittedName>
</protein>
<dbReference type="SUPFAM" id="SSF52172">
    <property type="entry name" value="CheY-like"/>
    <property type="match status" value="1"/>
</dbReference>
<dbReference type="OrthoDB" id="9802426at2"/>
<keyword evidence="1 3" id="KW-0238">DNA-binding</keyword>
<organism evidence="6 7">
    <name type="scientific">Compostimonas suwonensis</name>
    <dbReference type="NCBI Taxonomy" id="1048394"/>
    <lineage>
        <taxon>Bacteria</taxon>
        <taxon>Bacillati</taxon>
        <taxon>Actinomycetota</taxon>
        <taxon>Actinomycetes</taxon>
        <taxon>Micrococcales</taxon>
        <taxon>Microbacteriaceae</taxon>
        <taxon>Compostimonas</taxon>
    </lineage>
</organism>
<dbReference type="InterPro" id="IPR001789">
    <property type="entry name" value="Sig_transdc_resp-reg_receiver"/>
</dbReference>
<accession>A0A2M9BBG5</accession>
<comment type="caution">
    <text evidence="6">The sequence shown here is derived from an EMBL/GenBank/DDBJ whole genome shotgun (WGS) entry which is preliminary data.</text>
</comment>
<sequence length="225" mass="24964">MRVLIVEDEPYLADAIRTALGRAAIAADTVHDGLAAMESVTVNDYDVVVLDRDLPGLHGDEVCRRIADSELDTRILMLTAARRLDDKVSGFELGADDYLAKPFEVPELIARLRALERRSPRATPTVLEFDDVQLNPFRLEVFRRGRLAHLSRKEFAVLHLLMQADGGTVSAEQLLEKAWDENANPFTNAIRVTISSLRRKLGEPWIIQTVSGVGYRMGLAAGSRG</sequence>
<reference evidence="6 7" key="1">
    <citation type="submission" date="2017-11" db="EMBL/GenBank/DDBJ databases">
        <title>Genomic Encyclopedia of Archaeal and Bacterial Type Strains, Phase II (KMG-II): From Individual Species to Whole Genera.</title>
        <authorList>
            <person name="Goeker M."/>
        </authorList>
    </citation>
    <scope>NUCLEOTIDE SEQUENCE [LARGE SCALE GENOMIC DNA]</scope>
    <source>
        <strain evidence="6 7">DSM 25625</strain>
    </source>
</reference>
<dbReference type="InterPro" id="IPR039420">
    <property type="entry name" value="WalR-like"/>
</dbReference>
<feature type="domain" description="Response regulatory" evidence="4">
    <location>
        <begin position="2"/>
        <end position="116"/>
    </location>
</feature>
<dbReference type="Pfam" id="PF00072">
    <property type="entry name" value="Response_reg"/>
    <property type="match status" value="1"/>
</dbReference>
<dbReference type="EMBL" id="PGFB01000006">
    <property type="protein sequence ID" value="PJJ55279.1"/>
    <property type="molecule type" value="Genomic_DNA"/>
</dbReference>
<gene>
    <name evidence="6" type="ORF">CLV54_3168</name>
</gene>
<dbReference type="PROSITE" id="PS50110">
    <property type="entry name" value="RESPONSE_REGULATORY"/>
    <property type="match status" value="1"/>
</dbReference>
<evidence type="ECO:0000256" key="1">
    <source>
        <dbReference type="ARBA" id="ARBA00023125"/>
    </source>
</evidence>
<feature type="domain" description="OmpR/PhoB-type" evidence="5">
    <location>
        <begin position="124"/>
        <end position="219"/>
    </location>
</feature>